<dbReference type="InterPro" id="IPR024072">
    <property type="entry name" value="DHFR-like_dom_sf"/>
</dbReference>
<dbReference type="Pfam" id="PF01872">
    <property type="entry name" value="RibD_C"/>
    <property type="match status" value="1"/>
</dbReference>
<dbReference type="GO" id="GO:0009231">
    <property type="term" value="P:riboflavin biosynthetic process"/>
    <property type="evidence" value="ECO:0007669"/>
    <property type="project" value="InterPro"/>
</dbReference>
<dbReference type="GO" id="GO:0008703">
    <property type="term" value="F:5-amino-6-(5-phosphoribosylamino)uracil reductase activity"/>
    <property type="evidence" value="ECO:0007669"/>
    <property type="project" value="InterPro"/>
</dbReference>
<reference evidence="2 3" key="1">
    <citation type="submission" date="2019-11" db="EMBL/GenBank/DDBJ databases">
        <title>Streptococcus uberis isolated from clinical mastitis cases on a southeastern Queensland dairy.</title>
        <authorList>
            <person name="Workentine M.L."/>
            <person name="Price R."/>
            <person name="Olchowy T."/>
        </authorList>
    </citation>
    <scope>NUCLEOTIDE SEQUENCE [LARGE SCALE GENOMIC DNA]</scope>
    <source>
        <strain evidence="2 3">OLC4459-A17</strain>
    </source>
</reference>
<dbReference type="OMA" id="IDEMIIT"/>
<dbReference type="InterPro" id="IPR050765">
    <property type="entry name" value="Riboflavin_Biosynth_HTPR"/>
</dbReference>
<dbReference type="EMBL" id="WLXI01000037">
    <property type="protein sequence ID" value="MTD01577.1"/>
    <property type="molecule type" value="Genomic_DNA"/>
</dbReference>
<sequence length="176" mass="19994">MRPLVVNIAMSLDGFIAREDGSYDWIEGHGTDAYDSPKQFDNPKFFKSCDTVIMGRKAYEDCPLEDIEDYQDKHFYVASHQELKTSYPNLTFTKDIVAVVKEEKAKVGGPIWLFGGADLLQLMIEEDLIDRYVIGIIPTILGQGRPLFKGQSIEHKLRLIESTVTDGIAMLVYEKR</sequence>
<dbReference type="InterPro" id="IPR002734">
    <property type="entry name" value="RibDG_C"/>
</dbReference>
<evidence type="ECO:0000259" key="1">
    <source>
        <dbReference type="Pfam" id="PF01872"/>
    </source>
</evidence>
<dbReference type="RefSeq" id="WP_012658380.1">
    <property type="nucleotide sequence ID" value="NZ_BAABQA010000003.1"/>
</dbReference>
<organism evidence="2 3">
    <name type="scientific">Streptococcus uberis</name>
    <dbReference type="NCBI Taxonomy" id="1349"/>
    <lineage>
        <taxon>Bacteria</taxon>
        <taxon>Bacillati</taxon>
        <taxon>Bacillota</taxon>
        <taxon>Bacilli</taxon>
        <taxon>Lactobacillales</taxon>
        <taxon>Streptococcaceae</taxon>
        <taxon>Streptococcus</taxon>
    </lineage>
</organism>
<evidence type="ECO:0000313" key="3">
    <source>
        <dbReference type="Proteomes" id="UP000483839"/>
    </source>
</evidence>
<dbReference type="SUPFAM" id="SSF53597">
    <property type="entry name" value="Dihydrofolate reductase-like"/>
    <property type="match status" value="1"/>
</dbReference>
<dbReference type="PANTHER" id="PTHR38011:SF11">
    <property type="entry name" value="2,5-DIAMINO-6-RIBOSYLAMINO-4(3H)-PYRIMIDINONE 5'-PHOSPHATE REDUCTASE"/>
    <property type="match status" value="1"/>
</dbReference>
<gene>
    <name evidence="2" type="ORF">GKS16_04695</name>
</gene>
<name>A0A2X4H455_STRUB</name>
<protein>
    <submittedName>
        <fullName evidence="2">Dihydrofolate reductase</fullName>
    </submittedName>
</protein>
<dbReference type="PANTHER" id="PTHR38011">
    <property type="entry name" value="DIHYDROFOLATE REDUCTASE FAMILY PROTEIN (AFU_ORTHOLOGUE AFUA_8G06820)"/>
    <property type="match status" value="1"/>
</dbReference>
<accession>A0A2X4H455</accession>
<dbReference type="Gene3D" id="3.40.430.10">
    <property type="entry name" value="Dihydrofolate Reductase, subunit A"/>
    <property type="match status" value="1"/>
</dbReference>
<dbReference type="AlphaFoldDB" id="A0A2X4H455"/>
<proteinExistence type="predicted"/>
<comment type="caution">
    <text evidence="2">The sequence shown here is derived from an EMBL/GenBank/DDBJ whole genome shotgun (WGS) entry which is preliminary data.</text>
</comment>
<dbReference type="Proteomes" id="UP000483839">
    <property type="component" value="Unassembled WGS sequence"/>
</dbReference>
<feature type="domain" description="Bacterial bifunctional deaminase-reductase C-terminal" evidence="1">
    <location>
        <begin position="4"/>
        <end position="165"/>
    </location>
</feature>
<evidence type="ECO:0000313" key="2">
    <source>
        <dbReference type="EMBL" id="MTD01577.1"/>
    </source>
</evidence>